<dbReference type="EMBL" id="QJVJ01000012">
    <property type="protein sequence ID" value="PYI51585.1"/>
    <property type="molecule type" value="Genomic_DNA"/>
</dbReference>
<reference evidence="1 2" key="1">
    <citation type="submission" date="2018-05" db="EMBL/GenBank/DDBJ databases">
        <title>Paenibacillus flagellatus sp. nov., isolated from selenium mineral soil.</title>
        <authorList>
            <person name="Dai X."/>
        </authorList>
    </citation>
    <scope>NUCLEOTIDE SEQUENCE [LARGE SCALE GENOMIC DNA]</scope>
    <source>
        <strain evidence="1 2">DXL2</strain>
    </source>
</reference>
<evidence type="ECO:0000313" key="2">
    <source>
        <dbReference type="Proteomes" id="UP000247476"/>
    </source>
</evidence>
<proteinExistence type="predicted"/>
<keyword evidence="2" id="KW-1185">Reference proteome</keyword>
<gene>
    <name evidence="1" type="ORF">DLM86_24545</name>
</gene>
<sequence length="624" mass="70131">MKVAVFTVEPTEVTVSAECDWFPLDTLAEEKEGVEQSRVELSGYEAVLVIGSSSLDEGTPLPKGAADKLWRYAEAGGRLYAEMIDAYDFPSSRLFGWKQDFPRTRRTLEKLRMEAESEALPRGGLLEWEGAMAYGFPIETESWLTFGPYRETHASPSDTPGSHPGLFVRTLGEGIVAYAAFSLFSCRRKWALRPYGSWSALLDAFAARTGIPFRIWAQPIATSGDESADRAVRDNASWFLRSGMLPEADGSAGVYENIHSVTAAVSADRRPDCHAHAALFFHLYGRYTGSEEWESRSRRLLAYLFDNGFQDTEESSPTRGFFKWYDFPGRKPEQIFTDDNAWVCFVLLYLYRKTGLEQYRERGLMTAEALLETQNAQGLRPNVLFGSRLREAGRGSAFELEASLNPHFESIAHAAFIQAYLVTGRNEYVDAALKGTLHLLRHEDELRFMYSRTSGLTRLLLPLGYLSKRDATGEVARGMERIASYLMTWRDASGAIQEADNPDPERFGKEDAGVYIHNGEGIADQLYTNNFLLMNSWEAYKATGSEELGELYRGLSAYMSRIRIRSAEPRFNGGWMRAYDLRRGEYYGNNGDTGWGPYCMESGWTNAIASAGLLLGLMNESIFE</sequence>
<dbReference type="RefSeq" id="WP_110842706.1">
    <property type="nucleotide sequence ID" value="NZ_QJVJ01000012.1"/>
</dbReference>
<dbReference type="InterPro" id="IPR008928">
    <property type="entry name" value="6-hairpin_glycosidase_sf"/>
</dbReference>
<protein>
    <submittedName>
        <fullName evidence="1">Uncharacterized protein</fullName>
    </submittedName>
</protein>
<dbReference type="SUPFAM" id="SSF48208">
    <property type="entry name" value="Six-hairpin glycosidases"/>
    <property type="match status" value="1"/>
</dbReference>
<comment type="caution">
    <text evidence="1">The sequence shown here is derived from an EMBL/GenBank/DDBJ whole genome shotgun (WGS) entry which is preliminary data.</text>
</comment>
<dbReference type="AlphaFoldDB" id="A0A2V5JXK1"/>
<evidence type="ECO:0000313" key="1">
    <source>
        <dbReference type="EMBL" id="PYI51585.1"/>
    </source>
</evidence>
<dbReference type="Proteomes" id="UP000247476">
    <property type="component" value="Unassembled WGS sequence"/>
</dbReference>
<dbReference type="GO" id="GO:0005975">
    <property type="term" value="P:carbohydrate metabolic process"/>
    <property type="evidence" value="ECO:0007669"/>
    <property type="project" value="InterPro"/>
</dbReference>
<organism evidence="1 2">
    <name type="scientific">Paenibacillus flagellatus</name>
    <dbReference type="NCBI Taxonomy" id="2211139"/>
    <lineage>
        <taxon>Bacteria</taxon>
        <taxon>Bacillati</taxon>
        <taxon>Bacillota</taxon>
        <taxon>Bacilli</taxon>
        <taxon>Bacillales</taxon>
        <taxon>Paenibacillaceae</taxon>
        <taxon>Paenibacillus</taxon>
    </lineage>
</organism>
<name>A0A2V5JXK1_9BACL</name>
<dbReference type="OrthoDB" id="2765619at2"/>
<accession>A0A2V5JXK1</accession>